<gene>
    <name evidence="2" type="ORF">EIG99_14850</name>
</gene>
<proteinExistence type="predicted"/>
<feature type="region of interest" description="Disordered" evidence="1">
    <location>
        <begin position="24"/>
        <end position="43"/>
    </location>
</feature>
<sequence length="43" mass="5010">MTLSKETEVIFDWRRCVEYHSANPPLYDSSTFHQTSLGGDVKY</sequence>
<comment type="caution">
    <text evidence="2">The sequence shown here is derived from an EMBL/GenBank/DDBJ whole genome shotgun (WGS) entry which is preliminary data.</text>
</comment>
<protein>
    <submittedName>
        <fullName evidence="2">Cystathionine gamma-synthase</fullName>
    </submittedName>
</protein>
<dbReference type="EMBL" id="RQTE01000720">
    <property type="protein sequence ID" value="RZH97629.1"/>
    <property type="molecule type" value="Genomic_DNA"/>
</dbReference>
<evidence type="ECO:0000256" key="1">
    <source>
        <dbReference type="SAM" id="MobiDB-lite"/>
    </source>
</evidence>
<evidence type="ECO:0000313" key="2">
    <source>
        <dbReference type="EMBL" id="RZH97629.1"/>
    </source>
</evidence>
<accession>A0A4Q7CKB4</accession>
<feature type="compositionally biased region" description="Polar residues" evidence="1">
    <location>
        <begin position="28"/>
        <end position="37"/>
    </location>
</feature>
<evidence type="ECO:0000313" key="3">
    <source>
        <dbReference type="Proteomes" id="UP000293854"/>
    </source>
</evidence>
<feature type="non-terminal residue" evidence="2">
    <location>
        <position position="43"/>
    </location>
</feature>
<name>A0A4Q7CKB4_9STAP</name>
<dbReference type="AlphaFoldDB" id="A0A4Q7CKB4"/>
<reference evidence="2 3" key="1">
    <citation type="submission" date="2018-11" db="EMBL/GenBank/DDBJ databases">
        <title>Genomic profiling of Staphylococcus species from a Poultry farm system in KwaZulu-Natal, South Africa.</title>
        <authorList>
            <person name="Amoako D.G."/>
            <person name="Somboro A.M."/>
            <person name="Abia A.L.K."/>
            <person name="Bester L.A."/>
            <person name="Essack S.Y."/>
        </authorList>
    </citation>
    <scope>NUCLEOTIDE SEQUENCE [LARGE SCALE GENOMIC DNA]</scope>
    <source>
        <strain evidence="2 3">SA11</strain>
    </source>
</reference>
<organism evidence="2 3">
    <name type="scientific">Staphylococcus condimenti</name>
    <dbReference type="NCBI Taxonomy" id="70255"/>
    <lineage>
        <taxon>Bacteria</taxon>
        <taxon>Bacillati</taxon>
        <taxon>Bacillota</taxon>
        <taxon>Bacilli</taxon>
        <taxon>Bacillales</taxon>
        <taxon>Staphylococcaceae</taxon>
        <taxon>Staphylococcus</taxon>
    </lineage>
</organism>
<dbReference type="Proteomes" id="UP000293854">
    <property type="component" value="Unassembled WGS sequence"/>
</dbReference>